<evidence type="ECO:0000259" key="12">
    <source>
        <dbReference type="Pfam" id="PF02879"/>
    </source>
</evidence>
<keyword evidence="5" id="KW-0597">Phosphoprotein</keyword>
<comment type="similarity">
    <text evidence="3 9">Belongs to the phosphohexose mutase family.</text>
</comment>
<dbReference type="InterPro" id="IPR016066">
    <property type="entry name" value="A-D-PHexomutase_CS"/>
</dbReference>
<keyword evidence="8" id="KW-0413">Isomerase</keyword>
<dbReference type="InterPro" id="IPR005844">
    <property type="entry name" value="A-D-PHexomutase_a/b/a-I"/>
</dbReference>
<dbReference type="Pfam" id="PF24947">
    <property type="entry name" value="PGM1_C_vert_fung"/>
    <property type="match status" value="1"/>
</dbReference>
<dbReference type="Gene3D" id="3.30.310.50">
    <property type="entry name" value="Alpha-D-phosphohexomutase, C-terminal domain"/>
    <property type="match status" value="1"/>
</dbReference>
<feature type="region of interest" description="Disordered" evidence="10">
    <location>
        <begin position="1"/>
        <end position="21"/>
    </location>
</feature>
<protein>
    <recommendedName>
        <fullName evidence="4">phosphoglucomutase (alpha-D-glucose-1,6-bisphosphate-dependent)</fullName>
        <ecNumber evidence="4">5.4.2.2</ecNumber>
    </recommendedName>
</protein>
<dbReference type="NCBIfam" id="NF005737">
    <property type="entry name" value="PRK07564.1-1"/>
    <property type="match status" value="1"/>
</dbReference>
<evidence type="ECO:0000256" key="10">
    <source>
        <dbReference type="SAM" id="MobiDB-lite"/>
    </source>
</evidence>
<evidence type="ECO:0000313" key="15">
    <source>
        <dbReference type="RefSeq" id="XP_017786363.1"/>
    </source>
</evidence>
<comment type="catalytic activity">
    <reaction evidence="1">
        <text>alpha-D-glucose 1-phosphate = alpha-D-glucose 6-phosphate</text>
        <dbReference type="Rhea" id="RHEA:23536"/>
        <dbReference type="ChEBI" id="CHEBI:58225"/>
        <dbReference type="ChEBI" id="CHEBI:58601"/>
        <dbReference type="EC" id="5.4.2.2"/>
    </reaction>
</comment>
<dbReference type="GeneID" id="108569356"/>
<dbReference type="PANTHER" id="PTHR22573:SF2">
    <property type="entry name" value="PHOSPHOGLUCOMUTASE"/>
    <property type="match status" value="1"/>
</dbReference>
<keyword evidence="6 9" id="KW-0479">Metal-binding</keyword>
<evidence type="ECO:0000313" key="16">
    <source>
        <dbReference type="RefSeq" id="XP_017786364.1"/>
    </source>
</evidence>
<evidence type="ECO:0000256" key="8">
    <source>
        <dbReference type="ARBA" id="ARBA00023235"/>
    </source>
</evidence>
<dbReference type="RefSeq" id="XP_017786364.1">
    <property type="nucleotide sequence ID" value="XM_017930875.1"/>
</dbReference>
<organism evidence="14 15">
    <name type="scientific">Nicrophorus vespilloides</name>
    <name type="common">Boreal carrion beetle</name>
    <dbReference type="NCBI Taxonomy" id="110193"/>
    <lineage>
        <taxon>Eukaryota</taxon>
        <taxon>Metazoa</taxon>
        <taxon>Ecdysozoa</taxon>
        <taxon>Arthropoda</taxon>
        <taxon>Hexapoda</taxon>
        <taxon>Insecta</taxon>
        <taxon>Pterygota</taxon>
        <taxon>Neoptera</taxon>
        <taxon>Endopterygota</taxon>
        <taxon>Coleoptera</taxon>
        <taxon>Polyphaga</taxon>
        <taxon>Staphyliniformia</taxon>
        <taxon>Silphidae</taxon>
        <taxon>Nicrophorinae</taxon>
        <taxon>Nicrophorus</taxon>
    </lineage>
</organism>
<evidence type="ECO:0000256" key="1">
    <source>
        <dbReference type="ARBA" id="ARBA00000443"/>
    </source>
</evidence>
<dbReference type="PROSITE" id="PS00710">
    <property type="entry name" value="PGM_PMM"/>
    <property type="match status" value="1"/>
</dbReference>
<evidence type="ECO:0000313" key="14">
    <source>
        <dbReference type="Proteomes" id="UP000695000"/>
    </source>
</evidence>
<evidence type="ECO:0000256" key="7">
    <source>
        <dbReference type="ARBA" id="ARBA00022842"/>
    </source>
</evidence>
<dbReference type="SUPFAM" id="SSF53738">
    <property type="entry name" value="Phosphoglucomutase, first 3 domains"/>
    <property type="match status" value="3"/>
</dbReference>
<dbReference type="Proteomes" id="UP000695000">
    <property type="component" value="Unplaced"/>
</dbReference>
<evidence type="ECO:0000256" key="3">
    <source>
        <dbReference type="ARBA" id="ARBA00010231"/>
    </source>
</evidence>
<evidence type="ECO:0000256" key="2">
    <source>
        <dbReference type="ARBA" id="ARBA00001946"/>
    </source>
</evidence>
<evidence type="ECO:0000256" key="6">
    <source>
        <dbReference type="ARBA" id="ARBA00022723"/>
    </source>
</evidence>
<evidence type="ECO:0000259" key="11">
    <source>
        <dbReference type="Pfam" id="PF02878"/>
    </source>
</evidence>
<dbReference type="InterPro" id="IPR005846">
    <property type="entry name" value="A-D-PHexomutase_a/b/a-III"/>
</dbReference>
<accession>A0ABM1NHR3</accession>
<dbReference type="SUPFAM" id="SSF55957">
    <property type="entry name" value="Phosphoglucomutase, C-terminal domain"/>
    <property type="match status" value="1"/>
</dbReference>
<keyword evidence="14" id="KW-1185">Reference proteome</keyword>
<evidence type="ECO:0000256" key="5">
    <source>
        <dbReference type="ARBA" id="ARBA00022553"/>
    </source>
</evidence>
<evidence type="ECO:0000256" key="9">
    <source>
        <dbReference type="RuleBase" id="RU004326"/>
    </source>
</evidence>
<dbReference type="PANTHER" id="PTHR22573">
    <property type="entry name" value="PHOSPHOHEXOMUTASE FAMILY MEMBER"/>
    <property type="match status" value="1"/>
</dbReference>
<dbReference type="InterPro" id="IPR045244">
    <property type="entry name" value="PGM"/>
</dbReference>
<dbReference type="Gene3D" id="3.40.120.10">
    <property type="entry name" value="Alpha-D-Glucose-1,6-Bisphosphate, subunit A, domain 3"/>
    <property type="match status" value="3"/>
</dbReference>
<keyword evidence="7 9" id="KW-0460">Magnesium</keyword>
<comment type="cofactor">
    <cofactor evidence="2">
        <name>Mg(2+)</name>
        <dbReference type="ChEBI" id="CHEBI:18420"/>
    </cofactor>
</comment>
<feature type="domain" description="Alpha-D-phosphohexomutase alpha/beta/alpha" evidence="12">
    <location>
        <begin position="211"/>
        <end position="298"/>
    </location>
</feature>
<evidence type="ECO:0000259" key="13">
    <source>
        <dbReference type="Pfam" id="PF02880"/>
    </source>
</evidence>
<feature type="domain" description="Alpha-D-phosphohexomutase alpha/beta/alpha" evidence="11">
    <location>
        <begin position="16"/>
        <end position="156"/>
    </location>
</feature>
<name>A0ABM1NHR3_NICVS</name>
<dbReference type="Pfam" id="PF02880">
    <property type="entry name" value="PGM_PMM_III"/>
    <property type="match status" value="1"/>
</dbReference>
<dbReference type="PRINTS" id="PR00509">
    <property type="entry name" value="PGMPMM"/>
</dbReference>
<dbReference type="InterPro" id="IPR016055">
    <property type="entry name" value="A-D-PHexomutase_a/b/a-I/II/III"/>
</dbReference>
<dbReference type="InterPro" id="IPR005845">
    <property type="entry name" value="A-D-PHexomutase_a/b/a-II"/>
</dbReference>
<evidence type="ECO:0000256" key="4">
    <source>
        <dbReference type="ARBA" id="ARBA00012728"/>
    </source>
</evidence>
<dbReference type="InterPro" id="IPR005841">
    <property type="entry name" value="Alpha-D-phosphohexomutase_SF"/>
</dbReference>
<sequence>MALVSEIRSTTPFEGQKPGTSGLRKKVKEFMEKHYTENFVQCILDSLGDKLEGSTLVVGGDGRYFSKQAINIIIRIAAANKVAKLIIGQIGILSTPAVSSLIRNHKVLGGIVLTASHNPGGIHNDFGIKYNCENGGPAPTQFTDDVYERTKTIKEYRICPELDCEFHEVGTQTFQVDGRQFVVEVIDSTVDYVNLMKDIFDFGKLRSLIQGTETREPFNVLMDSMNGVTGVYVRKIFLEELHSGQDSCRRIIPLDNFGEIHPDPNLTYAKELVDKVKENQKIQLGAAFDGDGDRNMIIGQNAFFVTPSDSLAVIANNLNCIPYFEKNGVCGFARSMPTGAAVDRVAAALNKEMFIVPTGWKFFGNLMDAGRLSLCGEESFGTGSDHIREKDGIWAVLAWLSIVEHKKMSVEEILQEHWKLYGRNYFTRYDYEECESDGANKMVEHLEKLLEDGSLIKKEFVVDGKKFVVKAADNFSYTDPIDKSFTKNQGIRIIFEDDSRLIFRLSGTGSSGATIRLYADSYERENVTGDAQTMLKPIISVALQVSKLEEFTGRKEPTVIT</sequence>
<dbReference type="InterPro" id="IPR036900">
    <property type="entry name" value="A-D-PHexomutase_C_sf"/>
</dbReference>
<gene>
    <name evidence="15 16" type="primary">LOC108569356</name>
</gene>
<dbReference type="Pfam" id="PF02879">
    <property type="entry name" value="PGM_PMM_II"/>
    <property type="match status" value="1"/>
</dbReference>
<proteinExistence type="inferred from homology"/>
<dbReference type="EC" id="5.4.2.2" evidence="4"/>
<reference evidence="15 16" key="1">
    <citation type="submission" date="2025-05" db="UniProtKB">
        <authorList>
            <consortium name="RefSeq"/>
        </authorList>
    </citation>
    <scope>IDENTIFICATION</scope>
    <source>
        <tissue evidence="15 16">Whole Larva</tissue>
    </source>
</reference>
<dbReference type="RefSeq" id="XP_017786363.1">
    <property type="nucleotide sequence ID" value="XM_017930874.1"/>
</dbReference>
<feature type="domain" description="Alpha-D-phosphohexomutase alpha/beta/alpha" evidence="13">
    <location>
        <begin position="311"/>
        <end position="421"/>
    </location>
</feature>
<dbReference type="Pfam" id="PF02878">
    <property type="entry name" value="PGM_PMM_I"/>
    <property type="match status" value="1"/>
</dbReference>